<evidence type="ECO:0000256" key="1">
    <source>
        <dbReference type="SAM" id="MobiDB-lite"/>
    </source>
</evidence>
<reference evidence="2 3" key="1">
    <citation type="submission" date="2016-10" db="EMBL/GenBank/DDBJ databases">
        <authorList>
            <person name="de Groot N.N."/>
        </authorList>
    </citation>
    <scope>NUCLEOTIDE SEQUENCE [LARGE SCALE GENOMIC DNA]</scope>
    <source>
        <strain evidence="2 3">OK461</strain>
    </source>
</reference>
<dbReference type="EMBL" id="FONR01000018">
    <property type="protein sequence ID" value="SFG26888.1"/>
    <property type="molecule type" value="Genomic_DNA"/>
</dbReference>
<name>A0A1I2QF03_9ACTN</name>
<evidence type="ECO:0000313" key="2">
    <source>
        <dbReference type="EMBL" id="SFG26888.1"/>
    </source>
</evidence>
<feature type="compositionally biased region" description="Low complexity" evidence="1">
    <location>
        <begin position="223"/>
        <end position="239"/>
    </location>
</feature>
<accession>A0A1I2QF03</accession>
<feature type="region of interest" description="Disordered" evidence="1">
    <location>
        <begin position="184"/>
        <end position="248"/>
    </location>
</feature>
<gene>
    <name evidence="2" type="ORF">SAMN02787118_11814</name>
</gene>
<proteinExistence type="predicted"/>
<dbReference type="AlphaFoldDB" id="A0A1I2QF03"/>
<protein>
    <submittedName>
        <fullName evidence="2">Uncharacterized protein</fullName>
    </submittedName>
</protein>
<evidence type="ECO:0000313" key="3">
    <source>
        <dbReference type="Proteomes" id="UP000181942"/>
    </source>
</evidence>
<dbReference type="RefSeq" id="WP_075031528.1">
    <property type="nucleotide sequence ID" value="NZ_FONR01000018.1"/>
</dbReference>
<dbReference type="Proteomes" id="UP000181942">
    <property type="component" value="Unassembled WGS sequence"/>
</dbReference>
<organism evidence="2 3">
    <name type="scientific">Streptomyces mirabilis</name>
    <dbReference type="NCBI Taxonomy" id="68239"/>
    <lineage>
        <taxon>Bacteria</taxon>
        <taxon>Bacillati</taxon>
        <taxon>Actinomycetota</taxon>
        <taxon>Actinomycetes</taxon>
        <taxon>Kitasatosporales</taxon>
        <taxon>Streptomycetaceae</taxon>
        <taxon>Streptomyces</taxon>
    </lineage>
</organism>
<sequence length="248" mass="27068">MAEIPPHITIAHHDQYGVVAATSHDNHVADHMLRLVGFERLPSSHLHALTEPTRDLTRRGQQAVQSLRAAQYSVTSDAAYDLRPATRLHGDRGLLDRPVNNPVPEALGGREAVFASARALDADIRAARIVVRDQLRDPDGTLRAVGTDMRTREGVLLHGEGDLRYVESRLDNTSLAFDAFSYIRGNGRPDPSPSTQQRRAKAAVASPRPARAPRCRDGLTSQSPTARPSLPSSLSASARRLCRMESSP</sequence>
<dbReference type="OrthoDB" id="4182439at2"/>